<sequence>MGMDDRVTKQCMSCCSLTVYPQLISSSCGRIEKHCTDRIFLLLIQNASEDVSMPMTNMKFVYAPLPIRKSSKMCSKRFKQTCHEIGAFLGETRNFELLISVHKSRCTQTDYWAILNLTGLDKCDVPSRQSPQHLHSLLMKISGLESALTYQYETRCFIGTRIESGNKIRIGSKIKDERTHSTSTQAERYANI</sequence>
<organism evidence="1 2">
    <name type="scientific">Eumeta variegata</name>
    <name type="common">Bagworm moth</name>
    <name type="synonym">Eumeta japonica</name>
    <dbReference type="NCBI Taxonomy" id="151549"/>
    <lineage>
        <taxon>Eukaryota</taxon>
        <taxon>Metazoa</taxon>
        <taxon>Ecdysozoa</taxon>
        <taxon>Arthropoda</taxon>
        <taxon>Hexapoda</taxon>
        <taxon>Insecta</taxon>
        <taxon>Pterygota</taxon>
        <taxon>Neoptera</taxon>
        <taxon>Endopterygota</taxon>
        <taxon>Lepidoptera</taxon>
        <taxon>Glossata</taxon>
        <taxon>Ditrysia</taxon>
        <taxon>Tineoidea</taxon>
        <taxon>Psychidae</taxon>
        <taxon>Oiketicinae</taxon>
        <taxon>Eumeta</taxon>
    </lineage>
</organism>
<evidence type="ECO:0000313" key="2">
    <source>
        <dbReference type="Proteomes" id="UP000299102"/>
    </source>
</evidence>
<reference evidence="1 2" key="1">
    <citation type="journal article" date="2019" name="Commun. Biol.">
        <title>The bagworm genome reveals a unique fibroin gene that provides high tensile strength.</title>
        <authorList>
            <person name="Kono N."/>
            <person name="Nakamura H."/>
            <person name="Ohtoshi R."/>
            <person name="Tomita M."/>
            <person name="Numata K."/>
            <person name="Arakawa K."/>
        </authorList>
    </citation>
    <scope>NUCLEOTIDE SEQUENCE [LARGE SCALE GENOMIC DNA]</scope>
</reference>
<dbReference type="EMBL" id="BGZK01000107">
    <property type="protein sequence ID" value="GBP19359.1"/>
    <property type="molecule type" value="Genomic_DNA"/>
</dbReference>
<dbReference type="Proteomes" id="UP000299102">
    <property type="component" value="Unassembled WGS sequence"/>
</dbReference>
<dbReference type="PROSITE" id="PS51257">
    <property type="entry name" value="PROKAR_LIPOPROTEIN"/>
    <property type="match status" value="1"/>
</dbReference>
<comment type="caution">
    <text evidence="1">The sequence shown here is derived from an EMBL/GenBank/DDBJ whole genome shotgun (WGS) entry which is preliminary data.</text>
</comment>
<accession>A0A4C1TZ81</accession>
<evidence type="ECO:0000313" key="1">
    <source>
        <dbReference type="EMBL" id="GBP19359.1"/>
    </source>
</evidence>
<protein>
    <submittedName>
        <fullName evidence="1">Uncharacterized protein</fullName>
    </submittedName>
</protein>
<proteinExistence type="predicted"/>
<keyword evidence="2" id="KW-1185">Reference proteome</keyword>
<gene>
    <name evidence="1" type="ORF">EVAR_12400_1</name>
</gene>
<dbReference type="AlphaFoldDB" id="A0A4C1TZ81"/>
<name>A0A4C1TZ81_EUMVA</name>